<protein>
    <recommendedName>
        <fullName evidence="2">F5/8 type C domain-containing protein</fullName>
    </recommendedName>
</protein>
<evidence type="ECO:0000313" key="4">
    <source>
        <dbReference type="Proteomes" id="UP000240912"/>
    </source>
</evidence>
<dbReference type="Gene3D" id="2.60.120.260">
    <property type="entry name" value="Galactose-binding domain-like"/>
    <property type="match status" value="1"/>
</dbReference>
<evidence type="ECO:0000313" key="3">
    <source>
        <dbReference type="EMBL" id="PST82000.1"/>
    </source>
</evidence>
<dbReference type="SUPFAM" id="SSF49785">
    <property type="entry name" value="Galactose-binding domain-like"/>
    <property type="match status" value="1"/>
</dbReference>
<dbReference type="Pfam" id="PF00754">
    <property type="entry name" value="F5_F8_type_C"/>
    <property type="match status" value="1"/>
</dbReference>
<dbReference type="PROSITE" id="PS51257">
    <property type="entry name" value="PROKAR_LIPOPROTEIN"/>
    <property type="match status" value="1"/>
</dbReference>
<dbReference type="InterPro" id="IPR013728">
    <property type="entry name" value="BT_3987-like_N"/>
</dbReference>
<proteinExistence type="predicted"/>
<name>A0A2T3HHU4_9SPHI</name>
<reference evidence="3 4" key="1">
    <citation type="submission" date="2018-03" db="EMBL/GenBank/DDBJ databases">
        <authorList>
            <person name="Keele B.F."/>
        </authorList>
    </citation>
    <scope>NUCLEOTIDE SEQUENCE [LARGE SCALE GENOMIC DNA]</scope>
    <source>
        <strain evidence="3 4">YL28-9</strain>
    </source>
</reference>
<organism evidence="3 4">
    <name type="scientific">Pedobacter yulinensis</name>
    <dbReference type="NCBI Taxonomy" id="2126353"/>
    <lineage>
        <taxon>Bacteria</taxon>
        <taxon>Pseudomonadati</taxon>
        <taxon>Bacteroidota</taxon>
        <taxon>Sphingobacteriia</taxon>
        <taxon>Sphingobacteriales</taxon>
        <taxon>Sphingobacteriaceae</taxon>
        <taxon>Pedobacter</taxon>
    </lineage>
</organism>
<dbReference type="Pfam" id="PF08522">
    <property type="entry name" value="BT_3987-like_N"/>
    <property type="match status" value="1"/>
</dbReference>
<sequence length="325" mass="35805">MLTNYKSILSWGAAALFLFAACEKDEPYNEETDSKDNALVFAAKSNKGLQNLTIFPFADTARTFTFGASIGMLGKPASPIPVTFAEDARAFDSLNRQRLSSGQVPYERFPADAYSIDKLNVTIPQGGQTSDLITVKYFSKKFDSQKDYLLPLSITSASGYVINPSVKTVMIVAPRLSERLASKTGWTATASSEELAGEGLVNGRASAVIDGDVNTFWHSRYLGAEPTYPHWINIDMKNEIYVTRVDLAPRQNNGNGSVRFNVEGSKDGTTWTTLGSNLTFNPANTSFQAYPVTPGFQRYIRVTLLEPRNAGTRNTHLGEVNIYRY</sequence>
<evidence type="ECO:0000259" key="2">
    <source>
        <dbReference type="PROSITE" id="PS50022"/>
    </source>
</evidence>
<feature type="chain" id="PRO_5015673059" description="F5/8 type C domain-containing protein" evidence="1">
    <location>
        <begin position="21"/>
        <end position="325"/>
    </location>
</feature>
<dbReference type="InterPro" id="IPR000421">
    <property type="entry name" value="FA58C"/>
</dbReference>
<accession>A0A2T3HHU4</accession>
<dbReference type="RefSeq" id="WP_107217106.1">
    <property type="nucleotide sequence ID" value="NZ_KZ686271.1"/>
</dbReference>
<dbReference type="PROSITE" id="PS50022">
    <property type="entry name" value="FA58C_3"/>
    <property type="match status" value="1"/>
</dbReference>
<dbReference type="Gene3D" id="2.60.40.1740">
    <property type="entry name" value="hypothetical protein (bacova_03559)"/>
    <property type="match status" value="1"/>
</dbReference>
<keyword evidence="4" id="KW-1185">Reference proteome</keyword>
<dbReference type="InterPro" id="IPR008979">
    <property type="entry name" value="Galactose-bd-like_sf"/>
</dbReference>
<comment type="caution">
    <text evidence="3">The sequence shown here is derived from an EMBL/GenBank/DDBJ whole genome shotgun (WGS) entry which is preliminary data.</text>
</comment>
<dbReference type="EMBL" id="PYLS01000007">
    <property type="protein sequence ID" value="PST82000.1"/>
    <property type="molecule type" value="Genomic_DNA"/>
</dbReference>
<dbReference type="Proteomes" id="UP000240912">
    <property type="component" value="Unassembled WGS sequence"/>
</dbReference>
<dbReference type="OrthoDB" id="1434826at2"/>
<keyword evidence="1" id="KW-0732">Signal</keyword>
<dbReference type="AlphaFoldDB" id="A0A2T3HHU4"/>
<feature type="domain" description="F5/8 type C" evidence="2">
    <location>
        <begin position="169"/>
        <end position="325"/>
    </location>
</feature>
<gene>
    <name evidence="3" type="ORF">C7T94_17595</name>
</gene>
<evidence type="ECO:0000256" key="1">
    <source>
        <dbReference type="SAM" id="SignalP"/>
    </source>
</evidence>
<feature type="signal peptide" evidence="1">
    <location>
        <begin position="1"/>
        <end position="20"/>
    </location>
</feature>